<dbReference type="OrthoDB" id="277029at2759"/>
<feature type="region of interest" description="Disordered" evidence="1">
    <location>
        <begin position="302"/>
        <end position="344"/>
    </location>
</feature>
<sequence length="344" mass="39187">MKYLDLCALHEVNVALNFDTPDTSIIGGCDVWTIKAAGGDKKLYKRIEHTLEERHQELINAIGDLSQASAARFMNELNVNRETPFGSFNEPANRHTFAYLIATLNATHVDYDYANTLNPDDFRRESLKSFRHKIDTTMYYLRPQVYSAGLPSGAVTPLGSPIWSPRSWQLLDSELDMANCEYYAWEPSDDPFADDGAIWSHHFFLYNKEKKRVAYFYLRGISALSSSPSIPTSLITKFRQSKYESSANAGSRKRAEFWLGDRAKKALGAYGESDELDNLVIDHPGEVIDAEEDEYLPVRETSMGAEYWSSDDNSDVESLRERENSREKSKVRQWSEGAVDRMEL</sequence>
<dbReference type="GO" id="GO:0000994">
    <property type="term" value="F:RNA polymerase III core binding"/>
    <property type="evidence" value="ECO:0007669"/>
    <property type="project" value="TreeGrafter"/>
</dbReference>
<evidence type="ECO:0008006" key="4">
    <source>
        <dbReference type="Google" id="ProtNLM"/>
    </source>
</evidence>
<dbReference type="EMBL" id="CAOQHR010000003">
    <property type="protein sequence ID" value="CAI6332311.1"/>
    <property type="molecule type" value="Genomic_DNA"/>
</dbReference>
<dbReference type="GO" id="GO:0005634">
    <property type="term" value="C:nucleus"/>
    <property type="evidence" value="ECO:0007669"/>
    <property type="project" value="TreeGrafter"/>
</dbReference>
<reference evidence="2" key="1">
    <citation type="submission" date="2023-01" db="EMBL/GenBank/DDBJ databases">
        <authorList>
            <person name="Van Ghelder C."/>
            <person name="Rancurel C."/>
        </authorList>
    </citation>
    <scope>NUCLEOTIDE SEQUENCE</scope>
    <source>
        <strain evidence="2">CNCM I-4278</strain>
    </source>
</reference>
<keyword evidence="3" id="KW-1185">Reference proteome</keyword>
<feature type="compositionally biased region" description="Basic and acidic residues" evidence="1">
    <location>
        <begin position="317"/>
        <end position="330"/>
    </location>
</feature>
<comment type="caution">
    <text evidence="2">The sequence shown here is derived from an EMBL/GenBank/DDBJ whole genome shotgun (WGS) entry which is preliminary data.</text>
</comment>
<dbReference type="GO" id="GO:0016480">
    <property type="term" value="P:negative regulation of transcription by RNA polymerase III"/>
    <property type="evidence" value="ECO:0007669"/>
    <property type="project" value="InterPro"/>
</dbReference>
<gene>
    <name evidence="2" type="ORF">PDIGIT_LOCUS5344</name>
</gene>
<evidence type="ECO:0000313" key="3">
    <source>
        <dbReference type="Proteomes" id="UP001152607"/>
    </source>
</evidence>
<dbReference type="PANTHER" id="PTHR22504:SF0">
    <property type="entry name" value="REPRESSOR OF RNA POLYMERASE III TRANSCRIPTION MAF1 HOMOLOG"/>
    <property type="match status" value="1"/>
</dbReference>
<accession>A0A9W4UC78</accession>
<protein>
    <recommendedName>
        <fullName evidence="4">Repressor of RNA polymerase III transcription MAF1</fullName>
    </recommendedName>
</protein>
<dbReference type="PANTHER" id="PTHR22504">
    <property type="entry name" value="REPRESSOR OF RNA POLYMERASE III TRANSCRIPTION MAF1"/>
    <property type="match status" value="1"/>
</dbReference>
<dbReference type="InterPro" id="IPR038564">
    <property type="entry name" value="Maf1_sf"/>
</dbReference>
<dbReference type="InterPro" id="IPR015257">
    <property type="entry name" value="Maf1"/>
</dbReference>
<evidence type="ECO:0000256" key="1">
    <source>
        <dbReference type="SAM" id="MobiDB-lite"/>
    </source>
</evidence>
<dbReference type="Pfam" id="PF09174">
    <property type="entry name" value="Maf1"/>
    <property type="match status" value="1"/>
</dbReference>
<organism evidence="2 3">
    <name type="scientific">Periconia digitata</name>
    <dbReference type="NCBI Taxonomy" id="1303443"/>
    <lineage>
        <taxon>Eukaryota</taxon>
        <taxon>Fungi</taxon>
        <taxon>Dikarya</taxon>
        <taxon>Ascomycota</taxon>
        <taxon>Pezizomycotina</taxon>
        <taxon>Dothideomycetes</taxon>
        <taxon>Pleosporomycetidae</taxon>
        <taxon>Pleosporales</taxon>
        <taxon>Massarineae</taxon>
        <taxon>Periconiaceae</taxon>
        <taxon>Periconia</taxon>
    </lineage>
</organism>
<dbReference type="Gene3D" id="3.40.1000.50">
    <property type="entry name" value="Repressor of RNA polymerase III transcription Maf1"/>
    <property type="match status" value="1"/>
</dbReference>
<name>A0A9W4UC78_9PLEO</name>
<evidence type="ECO:0000313" key="2">
    <source>
        <dbReference type="EMBL" id="CAI6332311.1"/>
    </source>
</evidence>
<dbReference type="Proteomes" id="UP001152607">
    <property type="component" value="Unassembled WGS sequence"/>
</dbReference>
<proteinExistence type="predicted"/>
<dbReference type="AlphaFoldDB" id="A0A9W4UC78"/>
<dbReference type="FunFam" id="3.40.1000.50:FF:000004">
    <property type="entry name" value="Repressor of RNA polymerase III transcription MAF1"/>
    <property type="match status" value="1"/>
</dbReference>